<protein>
    <submittedName>
        <fullName evidence="2">Tail fiber domain-containing protein</fullName>
    </submittedName>
</protein>
<dbReference type="EMBL" id="JAJEQR010000064">
    <property type="protein sequence ID" value="MCC2232374.1"/>
    <property type="molecule type" value="Genomic_DNA"/>
</dbReference>
<sequence>MIKVVDRVPTQAGRYKMTLPDGSTQYVTMERADVPSVAGTPLNKALFDSIQTDLDGKASTTHNHDSSYAAKSHTHDDRYYTETEMNTKLSGKSDTSHNHDAKYLSLSGGTMTGDIKMPLNGMISWEHSGKDGRIYCASSQQMFLGASKDGKYFIHLGVRDNKYWTLDPDTNEVMQLGSPSHLWEQVYAKNSSISSSDRNKKKDIEPIDERLKGFFRKLKPVSFQFINGTSGRTHTGFIAQDVEEAMNEAGLTAQDFAGFCKDQKMEQVQKVELVDVPNPETGEIEQVENTYTEDQPVEGEYVYGLRYEEFIALNTAMIQELMDRVKTLEAAVLALQAKK</sequence>
<name>A0AAE3JFN6_9FIRM</name>
<feature type="domain" description="Peptidase S74" evidence="1">
    <location>
        <begin position="196"/>
        <end position="332"/>
    </location>
</feature>
<evidence type="ECO:0000313" key="2">
    <source>
        <dbReference type="EMBL" id="MCC2232374.1"/>
    </source>
</evidence>
<dbReference type="RefSeq" id="WP_308454781.1">
    <property type="nucleotide sequence ID" value="NZ_JAJEQR010000064.1"/>
</dbReference>
<dbReference type="InterPro" id="IPR036388">
    <property type="entry name" value="WH-like_DNA-bd_sf"/>
</dbReference>
<dbReference type="Gene3D" id="1.10.10.10">
    <property type="entry name" value="Winged helix-like DNA-binding domain superfamily/Winged helix DNA-binding domain"/>
    <property type="match status" value="1"/>
</dbReference>
<dbReference type="Proteomes" id="UP001198182">
    <property type="component" value="Unassembled WGS sequence"/>
</dbReference>
<evidence type="ECO:0000259" key="1">
    <source>
        <dbReference type="PROSITE" id="PS51688"/>
    </source>
</evidence>
<keyword evidence="3" id="KW-1185">Reference proteome</keyword>
<comment type="caution">
    <text evidence="2">The sequence shown here is derived from an EMBL/GenBank/DDBJ whole genome shotgun (WGS) entry which is preliminary data.</text>
</comment>
<proteinExistence type="predicted"/>
<accession>A0AAE3JFN6</accession>
<gene>
    <name evidence="2" type="ORF">LKD81_15470</name>
</gene>
<evidence type="ECO:0000313" key="3">
    <source>
        <dbReference type="Proteomes" id="UP001198182"/>
    </source>
</evidence>
<dbReference type="InterPro" id="IPR030392">
    <property type="entry name" value="S74_ICA"/>
</dbReference>
<dbReference type="Pfam" id="PF13884">
    <property type="entry name" value="Peptidase_S74"/>
    <property type="match status" value="1"/>
</dbReference>
<organism evidence="2 3">
    <name type="scientific">Hominifimenecus microfluidus</name>
    <dbReference type="NCBI Taxonomy" id="2885348"/>
    <lineage>
        <taxon>Bacteria</taxon>
        <taxon>Bacillati</taxon>
        <taxon>Bacillota</taxon>
        <taxon>Clostridia</taxon>
        <taxon>Lachnospirales</taxon>
        <taxon>Lachnospiraceae</taxon>
        <taxon>Hominifimenecus</taxon>
    </lineage>
</organism>
<dbReference type="PROSITE" id="PS51688">
    <property type="entry name" value="ICA"/>
    <property type="match status" value="1"/>
</dbReference>
<reference evidence="2" key="1">
    <citation type="submission" date="2021-10" db="EMBL/GenBank/DDBJ databases">
        <title>Anaerobic single-cell dispensing facilitates the cultivation of human gut bacteria.</title>
        <authorList>
            <person name="Afrizal A."/>
        </authorList>
    </citation>
    <scope>NUCLEOTIDE SEQUENCE</scope>
    <source>
        <strain evidence="2">CLA-AA-H215</strain>
    </source>
</reference>
<dbReference type="AlphaFoldDB" id="A0AAE3JFN6"/>